<organism evidence="10 11">
    <name type="scientific">Xanthoceras sorbifolium</name>
    <dbReference type="NCBI Taxonomy" id="99658"/>
    <lineage>
        <taxon>Eukaryota</taxon>
        <taxon>Viridiplantae</taxon>
        <taxon>Streptophyta</taxon>
        <taxon>Embryophyta</taxon>
        <taxon>Tracheophyta</taxon>
        <taxon>Spermatophyta</taxon>
        <taxon>Magnoliopsida</taxon>
        <taxon>eudicotyledons</taxon>
        <taxon>Gunneridae</taxon>
        <taxon>Pentapetalae</taxon>
        <taxon>rosids</taxon>
        <taxon>malvids</taxon>
        <taxon>Sapindales</taxon>
        <taxon>Sapindaceae</taxon>
        <taxon>Xanthoceroideae</taxon>
        <taxon>Xanthoceras</taxon>
    </lineage>
</organism>
<evidence type="ECO:0000256" key="1">
    <source>
        <dbReference type="ARBA" id="ARBA00005392"/>
    </source>
</evidence>
<feature type="chain" id="PRO_5044984674" description="Expansin" evidence="7">
    <location>
        <begin position="31"/>
        <end position="257"/>
    </location>
</feature>
<evidence type="ECO:0000256" key="2">
    <source>
        <dbReference type="ARBA" id="ARBA00022512"/>
    </source>
</evidence>
<keyword evidence="5" id="KW-0472">Membrane</keyword>
<evidence type="ECO:0000256" key="5">
    <source>
        <dbReference type="ARBA" id="ARBA00023136"/>
    </source>
</evidence>
<name>A0ABQ8I071_9ROSI</name>
<evidence type="ECO:0000259" key="8">
    <source>
        <dbReference type="PROSITE" id="PS50842"/>
    </source>
</evidence>
<dbReference type="InterPro" id="IPR007117">
    <property type="entry name" value="Expansin_CBD"/>
</dbReference>
<evidence type="ECO:0000256" key="6">
    <source>
        <dbReference type="ARBA" id="ARBA00023316"/>
    </source>
</evidence>
<comment type="subcellular location">
    <subcellularLocation>
        <location evidence="7">Secreted</location>
        <location evidence="7">Cell wall</location>
    </subcellularLocation>
    <subcellularLocation>
        <location evidence="7">Membrane</location>
        <topology evidence="7">Peripheral membrane protein</topology>
    </subcellularLocation>
</comment>
<comment type="similarity">
    <text evidence="1 7">Belongs to the expansin family. Expansin A subfamily.</text>
</comment>
<keyword evidence="2 7" id="KW-0134">Cell wall</keyword>
<dbReference type="SUPFAM" id="SSF50685">
    <property type="entry name" value="Barwin-like endoglucanases"/>
    <property type="match status" value="1"/>
</dbReference>
<feature type="signal peptide" evidence="7">
    <location>
        <begin position="1"/>
        <end position="30"/>
    </location>
</feature>
<protein>
    <recommendedName>
        <fullName evidence="7">Expansin</fullName>
    </recommendedName>
</protein>
<dbReference type="InterPro" id="IPR009009">
    <property type="entry name" value="RlpA-like_DPBB"/>
</dbReference>
<dbReference type="PRINTS" id="PR01225">
    <property type="entry name" value="EXPANSNFAMLY"/>
</dbReference>
<dbReference type="SMART" id="SM00837">
    <property type="entry name" value="DPBB_1"/>
    <property type="match status" value="1"/>
</dbReference>
<keyword evidence="11" id="KW-1185">Reference proteome</keyword>
<dbReference type="InterPro" id="IPR036908">
    <property type="entry name" value="RlpA-like_sf"/>
</dbReference>
<keyword evidence="4 7" id="KW-0732">Signal</keyword>
<comment type="function">
    <text evidence="7">Causes loosening and extension of plant cell walls by disrupting non-covalent bonding between cellulose microfibrils and matrix glucans. No enzymatic activity has been found.</text>
</comment>
<feature type="domain" description="Expansin-like CBD" evidence="9">
    <location>
        <begin position="174"/>
        <end position="253"/>
    </location>
</feature>
<sequence>MTERSRTMAGEGSIVLAIFMALCLCNTATTTPNMGWTVAHATFYGDMSGNETMYGACGYENLFKQGYGLETTALSQVLFNDGKTCGACYEIQCYNSTKWCLKGSIQVTATNFCPPNYSKPHENWCNPPLQHFDLSQPMFRKIGVYQAGIVPVLYRRINCIKSGGIKFEIKGNPYWILVLVYNVGGAGDITDVKIKGSCTDWIQMSRNWGQNWQTSTQLVGQNLSFQVTTSDGKMVQSDNVAPADWKFGGVYEGKNFQ</sequence>
<dbReference type="Pfam" id="PF01357">
    <property type="entry name" value="Expansin_C"/>
    <property type="match status" value="1"/>
</dbReference>
<keyword evidence="6 7" id="KW-0961">Cell wall biogenesis/degradation</keyword>
<proteinExistence type="inferred from homology"/>
<dbReference type="SUPFAM" id="SSF49590">
    <property type="entry name" value="PHL pollen allergen"/>
    <property type="match status" value="1"/>
</dbReference>
<dbReference type="Proteomes" id="UP000827721">
    <property type="component" value="Unassembled WGS sequence"/>
</dbReference>
<evidence type="ECO:0000313" key="11">
    <source>
        <dbReference type="Proteomes" id="UP000827721"/>
    </source>
</evidence>
<dbReference type="Gene3D" id="2.40.40.10">
    <property type="entry name" value="RlpA-like domain"/>
    <property type="match status" value="1"/>
</dbReference>
<evidence type="ECO:0000256" key="4">
    <source>
        <dbReference type="ARBA" id="ARBA00022729"/>
    </source>
</evidence>
<feature type="domain" description="Expansin-like EG45" evidence="8">
    <location>
        <begin position="54"/>
        <end position="164"/>
    </location>
</feature>
<gene>
    <name evidence="10" type="ORF">JRO89_XS05G0031000</name>
</gene>
<dbReference type="InterPro" id="IPR002963">
    <property type="entry name" value="Expansin"/>
</dbReference>
<dbReference type="Pfam" id="PF03330">
    <property type="entry name" value="DPBB_1"/>
    <property type="match status" value="1"/>
</dbReference>
<dbReference type="PANTHER" id="PTHR31867">
    <property type="entry name" value="EXPANSIN-A15"/>
    <property type="match status" value="1"/>
</dbReference>
<dbReference type="EMBL" id="JAFEMO010000005">
    <property type="protein sequence ID" value="KAH7570001.1"/>
    <property type="molecule type" value="Genomic_DNA"/>
</dbReference>
<keyword evidence="3 7" id="KW-0964">Secreted</keyword>
<comment type="caution">
    <text evidence="10">The sequence shown here is derived from an EMBL/GenBank/DDBJ whole genome shotgun (WGS) entry which is preliminary data.</text>
</comment>
<evidence type="ECO:0000256" key="7">
    <source>
        <dbReference type="RuleBase" id="RU365023"/>
    </source>
</evidence>
<dbReference type="Gene3D" id="2.60.40.760">
    <property type="entry name" value="Expansin, cellulose-binding-like domain"/>
    <property type="match status" value="1"/>
</dbReference>
<accession>A0ABQ8I071</accession>
<reference evidence="10 11" key="1">
    <citation type="submission" date="2021-02" db="EMBL/GenBank/DDBJ databases">
        <title>Plant Genome Project.</title>
        <authorList>
            <person name="Zhang R.-G."/>
        </authorList>
    </citation>
    <scope>NUCLEOTIDE SEQUENCE [LARGE SCALE GENOMIC DNA]</scope>
    <source>
        <tissue evidence="10">Leaves</tissue>
    </source>
</reference>
<evidence type="ECO:0000259" key="9">
    <source>
        <dbReference type="PROSITE" id="PS50843"/>
    </source>
</evidence>
<dbReference type="PROSITE" id="PS50842">
    <property type="entry name" value="EXPANSIN_EG45"/>
    <property type="match status" value="1"/>
</dbReference>
<evidence type="ECO:0000256" key="3">
    <source>
        <dbReference type="ARBA" id="ARBA00022525"/>
    </source>
</evidence>
<dbReference type="InterPro" id="IPR007112">
    <property type="entry name" value="Expansin/allergen_DPBB_dom"/>
</dbReference>
<evidence type="ECO:0000313" key="10">
    <source>
        <dbReference type="EMBL" id="KAH7570001.1"/>
    </source>
</evidence>
<dbReference type="PROSITE" id="PS50843">
    <property type="entry name" value="EXPANSIN_CBD"/>
    <property type="match status" value="1"/>
</dbReference>
<dbReference type="PRINTS" id="PR01226">
    <property type="entry name" value="EXPANSIN"/>
</dbReference>
<dbReference type="InterPro" id="IPR036749">
    <property type="entry name" value="Expansin_CBD_sf"/>
</dbReference>
<dbReference type="CDD" id="cd22274">
    <property type="entry name" value="DPBB_EXPA_N"/>
    <property type="match status" value="1"/>
</dbReference>
<dbReference type="InterPro" id="IPR007118">
    <property type="entry name" value="Expan_Lol_pI"/>
</dbReference>